<proteinExistence type="predicted"/>
<sequence length="285" mass="27944">MDKVALPYKQHDEVVGGLVNHEVSPNNTPLFLVTVYAQSSASPASSTVSVWWPDTPADGPFNTSVVNLENGRTTLAIACAEPSETRTCGIIGDFTMTFASDYFGYATTLVQQNTVVLMYSGECTVGGDASATCTATRGGRAIVEGLAAPSCTQQAGMASDSEGTSAVFGSCVSAATETPPATTTTFATADGVETVPIVVTAGVELLASAGAAVTSTGSSAGSTAESSSTLARSTSATAGASSAQTSATSASSAAAGASTGAAASNGFGGASFAGFAGLVMAAFAL</sequence>
<organism evidence="1 2">
    <name type="scientific">Coniosporium tulheliwenetii</name>
    <dbReference type="NCBI Taxonomy" id="3383036"/>
    <lineage>
        <taxon>Eukaryota</taxon>
        <taxon>Fungi</taxon>
        <taxon>Dikarya</taxon>
        <taxon>Ascomycota</taxon>
        <taxon>Pezizomycotina</taxon>
        <taxon>Dothideomycetes</taxon>
        <taxon>Dothideomycetes incertae sedis</taxon>
        <taxon>Coniosporium</taxon>
    </lineage>
</organism>
<gene>
    <name evidence="1" type="ORF">H2199_006625</name>
</gene>
<evidence type="ECO:0000313" key="1">
    <source>
        <dbReference type="EMBL" id="KAJ9638765.1"/>
    </source>
</evidence>
<reference evidence="1" key="1">
    <citation type="submission" date="2022-10" db="EMBL/GenBank/DDBJ databases">
        <title>Culturing micro-colonial fungi from biological soil crusts in the Mojave desert and describing Neophaeococcomyces mojavensis, and introducing the new genera and species Taxawa tesnikishii.</title>
        <authorList>
            <person name="Kurbessoian T."/>
            <person name="Stajich J.E."/>
        </authorList>
    </citation>
    <scope>NUCLEOTIDE SEQUENCE</scope>
    <source>
        <strain evidence="1">JES_115</strain>
    </source>
</reference>
<dbReference type="EMBL" id="JAPDRP010000020">
    <property type="protein sequence ID" value="KAJ9638765.1"/>
    <property type="molecule type" value="Genomic_DNA"/>
</dbReference>
<comment type="caution">
    <text evidence="1">The sequence shown here is derived from an EMBL/GenBank/DDBJ whole genome shotgun (WGS) entry which is preliminary data.</text>
</comment>
<dbReference type="Proteomes" id="UP001172680">
    <property type="component" value="Unassembled WGS sequence"/>
</dbReference>
<keyword evidence="2" id="KW-1185">Reference proteome</keyword>
<evidence type="ECO:0000313" key="2">
    <source>
        <dbReference type="Proteomes" id="UP001172680"/>
    </source>
</evidence>
<name>A0ACC2YTY5_9PEZI</name>
<protein>
    <submittedName>
        <fullName evidence="1">Uncharacterized protein</fullName>
    </submittedName>
</protein>
<accession>A0ACC2YTY5</accession>